<accession>A0A8H6YMC8</accession>
<dbReference type="OrthoDB" id="3055369at2759"/>
<feature type="transmembrane region" description="Helical" evidence="1">
    <location>
        <begin position="659"/>
        <end position="682"/>
    </location>
</feature>
<keyword evidence="1" id="KW-0812">Transmembrane</keyword>
<organism evidence="2 3">
    <name type="scientific">Mycena venus</name>
    <dbReference type="NCBI Taxonomy" id="2733690"/>
    <lineage>
        <taxon>Eukaryota</taxon>
        <taxon>Fungi</taxon>
        <taxon>Dikarya</taxon>
        <taxon>Basidiomycota</taxon>
        <taxon>Agaricomycotina</taxon>
        <taxon>Agaricomycetes</taxon>
        <taxon>Agaricomycetidae</taxon>
        <taxon>Agaricales</taxon>
        <taxon>Marasmiineae</taxon>
        <taxon>Mycenaceae</taxon>
        <taxon>Mycena</taxon>
    </lineage>
</organism>
<gene>
    <name evidence="2" type="ORF">MVEN_00784000</name>
</gene>
<comment type="caution">
    <text evidence="2">The sequence shown here is derived from an EMBL/GenBank/DDBJ whole genome shotgun (WGS) entry which is preliminary data.</text>
</comment>
<proteinExistence type="predicted"/>
<dbReference type="AlphaFoldDB" id="A0A8H6YMC8"/>
<protein>
    <submittedName>
        <fullName evidence="2">Uncharacterized protein</fullName>
    </submittedName>
</protein>
<evidence type="ECO:0000313" key="3">
    <source>
        <dbReference type="Proteomes" id="UP000620124"/>
    </source>
</evidence>
<evidence type="ECO:0000313" key="2">
    <source>
        <dbReference type="EMBL" id="KAF7360530.1"/>
    </source>
</evidence>
<name>A0A8H6YMC8_9AGAR</name>
<keyword evidence="1" id="KW-1133">Transmembrane helix</keyword>
<feature type="transmembrane region" description="Helical" evidence="1">
    <location>
        <begin position="629"/>
        <end position="653"/>
    </location>
</feature>
<sequence length="696" mass="75391">MPPSFAFAYGSFGDILATAELVVKIVTLLQSGSRSAESVETEKELKSLGADLGNLSLIHVDGALQSSPTTISVAARIQEEVRRCHLLILRFFEKINVPNGFIHKVLWASSQDRELAAFRTCVIERRTALGVVLGMMNSGMLLAVQDRVAQIGAGNNQIQDVVQQGMSSLSQQLGLYQQQVIAAISHVPHGVSEEKFVVVPLGGVPIPIPLAYCSTPGDLTQILVAYLYGRQDPDDPYWLIILITSRKFVCDPRNLFAALVRAGVPLKLVHAEALSKGVERVRCARSLIGSVEYGGRPTTECETLEQLTKRIFREGGYTQDCLLMMLHPLAPPNKPVVAFSVGLEGNGGAYAFRKLIFYLHLTGEVTRGRRHTSWSSSEGLLQSYLDQLDMLMSAMAWDIAPSLLTVDSTSKNTKLAAMICTLERACRAARNVNAFGPPAAPEYMPHGLLVQGSGTHCTLLGGVGNLSFCIRQLRQLISHYLLSRSFDSATTKSSGQGGFRLDEFSKQGFTKLVLLQDVSWDIVDGGSLTSAGAPAAAWWSISVGFVFSALGFLLSSSACSLLPRTFRTASSASDRHGRGSHLRPQRASFDALPRKVGLPVFVRGYAGTTVACGAPALLLLLQRRASSAFFIRIFAVVSATEYLVALTLGYFFVQLAVGQAVWPAIETAALLYGIVHLVVLAFDPSGMKRRQNEVVQ</sequence>
<keyword evidence="1" id="KW-0472">Membrane</keyword>
<evidence type="ECO:0000256" key="1">
    <source>
        <dbReference type="SAM" id="Phobius"/>
    </source>
</evidence>
<dbReference type="EMBL" id="JACAZI010000005">
    <property type="protein sequence ID" value="KAF7360530.1"/>
    <property type="molecule type" value="Genomic_DNA"/>
</dbReference>
<reference evidence="2" key="1">
    <citation type="submission" date="2020-05" db="EMBL/GenBank/DDBJ databases">
        <title>Mycena genomes resolve the evolution of fungal bioluminescence.</title>
        <authorList>
            <person name="Tsai I.J."/>
        </authorList>
    </citation>
    <scope>NUCLEOTIDE SEQUENCE</scope>
    <source>
        <strain evidence="2">CCC161011</strain>
    </source>
</reference>
<keyword evidence="3" id="KW-1185">Reference proteome</keyword>
<dbReference type="Proteomes" id="UP000620124">
    <property type="component" value="Unassembled WGS sequence"/>
</dbReference>